<evidence type="ECO:0000256" key="7">
    <source>
        <dbReference type="ARBA" id="ARBA00023242"/>
    </source>
</evidence>
<comment type="subunit">
    <text evidence="8">Forms a heterodimer with SLX4.</text>
</comment>
<comment type="cofactor">
    <cofactor evidence="8">
        <name>a divalent metal cation</name>
        <dbReference type="ChEBI" id="CHEBI:60240"/>
    </cofactor>
</comment>
<dbReference type="EMBL" id="KV440974">
    <property type="protein sequence ID" value="OAD77899.1"/>
    <property type="molecule type" value="Genomic_DNA"/>
</dbReference>
<dbReference type="GO" id="GO:0033557">
    <property type="term" value="C:Slx1-Slx4 complex"/>
    <property type="evidence" value="ECO:0007669"/>
    <property type="project" value="UniProtKB-UniRule"/>
</dbReference>
<dbReference type="Gene3D" id="3.40.1440.10">
    <property type="entry name" value="GIY-YIG endonuclease"/>
    <property type="match status" value="1"/>
</dbReference>
<keyword evidence="4 8" id="KW-0378">Hydrolase</keyword>
<dbReference type="AlphaFoldDB" id="A0A167PH33"/>
<sequence length="277" mass="31639">MEPSCVFYSCYLIRSLNPDYPNRVYVGSTPDPIKRLRQHNGEITQGAKKTTPYRPWEMVMLVYGFPSNLCALAFENAWQHPLESRHLKRSKCYANKDNAFGMSSKQHANLLLSKMRAVHDVLSTKPFSRWPLNIHFITPAFKCLFEAEGQGMAGILLPHHIKTTLGPLTNLPLKKFQLDKKDDPVYHNFCSMADKVPCYMCKLDVEKKNTQAFVGCLDCKMVTHLRCLASHLLLMDSDSDNELVPVKGKCPKCDTDMLWGDLIQALKKRSTWALEEQ</sequence>
<comment type="similarity">
    <text evidence="8">Belongs to the SLX1 family.</text>
</comment>
<evidence type="ECO:0000256" key="5">
    <source>
        <dbReference type="ARBA" id="ARBA00023172"/>
    </source>
</evidence>
<keyword evidence="11" id="KW-1185">Reference proteome</keyword>
<comment type="subcellular location">
    <subcellularLocation>
        <location evidence="8">Nucleus</location>
    </subcellularLocation>
</comment>
<proteinExistence type="inferred from homology"/>
<dbReference type="SUPFAM" id="SSF82771">
    <property type="entry name" value="GIY-YIG endonuclease"/>
    <property type="match status" value="1"/>
</dbReference>
<keyword evidence="6 8" id="KW-0234">DNA repair</keyword>
<evidence type="ECO:0000256" key="2">
    <source>
        <dbReference type="ARBA" id="ARBA00022759"/>
    </source>
</evidence>
<evidence type="ECO:0000256" key="6">
    <source>
        <dbReference type="ARBA" id="ARBA00023204"/>
    </source>
</evidence>
<evidence type="ECO:0000256" key="4">
    <source>
        <dbReference type="ARBA" id="ARBA00022801"/>
    </source>
</evidence>
<comment type="function">
    <text evidence="8">Catalytic subunit of the SLX1-SLX4 structure-specific endonuclease that resolves DNA secondary structures generated during DNA repair and recombination. Has endonuclease activity towards branched DNA substrates, introducing single-strand cuts in duplex DNA close to junctions with ss-DNA.</text>
</comment>
<dbReference type="RefSeq" id="XP_018295939.1">
    <property type="nucleotide sequence ID" value="XM_018441977.1"/>
</dbReference>
<dbReference type="HAMAP" id="MF_03100">
    <property type="entry name" value="Endonuc_su_Slx1"/>
    <property type="match status" value="1"/>
</dbReference>
<dbReference type="Pfam" id="PF21202">
    <property type="entry name" value="SLX1_C"/>
    <property type="match status" value="1"/>
</dbReference>
<dbReference type="Gene3D" id="3.30.40.10">
    <property type="entry name" value="Zinc/RING finger domain, C3HC4 (zinc finger)"/>
    <property type="match status" value="1"/>
</dbReference>
<comment type="caution">
    <text evidence="8">Lacks conserved residue(s) required for the propagation of feature annotation.</text>
</comment>
<dbReference type="VEuPathDB" id="FungiDB:PHYBLDRAFT_68596"/>
<dbReference type="STRING" id="763407.A0A167PH33"/>
<dbReference type="PROSITE" id="PS50164">
    <property type="entry name" value="GIY_YIG"/>
    <property type="match status" value="1"/>
</dbReference>
<evidence type="ECO:0000256" key="3">
    <source>
        <dbReference type="ARBA" id="ARBA00022763"/>
    </source>
</evidence>
<dbReference type="CDD" id="cd10455">
    <property type="entry name" value="GIY-YIG_SLX1"/>
    <property type="match status" value="1"/>
</dbReference>
<dbReference type="GO" id="GO:0000724">
    <property type="term" value="P:double-strand break repair via homologous recombination"/>
    <property type="evidence" value="ECO:0007669"/>
    <property type="project" value="TreeGrafter"/>
</dbReference>
<dbReference type="Pfam" id="PF01541">
    <property type="entry name" value="GIY-YIG"/>
    <property type="match status" value="1"/>
</dbReference>
<dbReference type="InterPro" id="IPR048749">
    <property type="entry name" value="SLX1_C"/>
</dbReference>
<dbReference type="InterPro" id="IPR013083">
    <property type="entry name" value="Znf_RING/FYVE/PHD"/>
</dbReference>
<dbReference type="FunCoup" id="A0A167PH33">
    <property type="interactions" value="85"/>
</dbReference>
<dbReference type="OrthoDB" id="24645at2759"/>
<dbReference type="InterPro" id="IPR050381">
    <property type="entry name" value="SLX1_endonuclease"/>
</dbReference>
<dbReference type="GO" id="GO:0008821">
    <property type="term" value="F:crossover junction DNA endonuclease activity"/>
    <property type="evidence" value="ECO:0007669"/>
    <property type="project" value="TreeGrafter"/>
</dbReference>
<gene>
    <name evidence="10" type="ORF">PHYBLDRAFT_68596</name>
</gene>
<dbReference type="InterPro" id="IPR035901">
    <property type="entry name" value="GIY-YIG_endonuc_sf"/>
</dbReference>
<dbReference type="PANTHER" id="PTHR20208">
    <property type="entry name" value="STRUCTURE-SPECIFIC ENDONUCLEASE SUBUNIT SLX1"/>
    <property type="match status" value="1"/>
</dbReference>
<evidence type="ECO:0000313" key="11">
    <source>
        <dbReference type="Proteomes" id="UP000077315"/>
    </source>
</evidence>
<keyword evidence="2 8" id="KW-0255">Endonuclease</keyword>
<dbReference type="InParanoid" id="A0A167PH33"/>
<protein>
    <recommendedName>
        <fullName evidence="9">GIY-YIG domain-containing protein</fullName>
    </recommendedName>
</protein>
<evidence type="ECO:0000256" key="8">
    <source>
        <dbReference type="HAMAP-Rule" id="MF_03100"/>
    </source>
</evidence>
<keyword evidence="1 8" id="KW-0540">Nuclease</keyword>
<keyword evidence="5 8" id="KW-0233">DNA recombination</keyword>
<keyword evidence="7 8" id="KW-0539">Nucleus</keyword>
<evidence type="ECO:0000313" key="10">
    <source>
        <dbReference type="EMBL" id="OAD77899.1"/>
    </source>
</evidence>
<reference evidence="11" key="1">
    <citation type="submission" date="2015-06" db="EMBL/GenBank/DDBJ databases">
        <title>Expansion of signal transduction pathways in fungi by whole-genome duplication.</title>
        <authorList>
            <consortium name="DOE Joint Genome Institute"/>
            <person name="Corrochano L.M."/>
            <person name="Kuo A."/>
            <person name="Marcet-Houben M."/>
            <person name="Polaino S."/>
            <person name="Salamov A."/>
            <person name="Villalobos J.M."/>
            <person name="Alvarez M.I."/>
            <person name="Avalos J."/>
            <person name="Benito E.P."/>
            <person name="Benoit I."/>
            <person name="Burger G."/>
            <person name="Camino L.P."/>
            <person name="Canovas D."/>
            <person name="Cerda-Olmedo E."/>
            <person name="Cheng J.-F."/>
            <person name="Dominguez A."/>
            <person name="Elias M."/>
            <person name="Eslava A.P."/>
            <person name="Glaser F."/>
            <person name="Grimwood J."/>
            <person name="Gutierrez G."/>
            <person name="Heitman J."/>
            <person name="Henrissat B."/>
            <person name="Iturriaga E.A."/>
            <person name="Lang B.F."/>
            <person name="Lavin J.L."/>
            <person name="Lee S."/>
            <person name="Li W."/>
            <person name="Lindquist E."/>
            <person name="Lopez-Garcia S."/>
            <person name="Luque E.M."/>
            <person name="Marcos A.T."/>
            <person name="Martin J."/>
            <person name="McCluskey K."/>
            <person name="Medina H.R."/>
            <person name="Miralles-Duran A."/>
            <person name="Miyazaki A."/>
            <person name="Munoz-Torres E."/>
            <person name="Oguiza J.A."/>
            <person name="Ohm R."/>
            <person name="Olmedo M."/>
            <person name="Orejas M."/>
            <person name="Ortiz-Castellanos L."/>
            <person name="Pisabarro A.G."/>
            <person name="Rodriguez-Romero J."/>
            <person name="Ruiz-Herrera J."/>
            <person name="Ruiz-Vazquez R."/>
            <person name="Sanz C."/>
            <person name="Schackwitz W."/>
            <person name="Schmutz J."/>
            <person name="Shahriari M."/>
            <person name="Shelest E."/>
            <person name="Silva-Franco F."/>
            <person name="Soanes D."/>
            <person name="Syed K."/>
            <person name="Tagua V.G."/>
            <person name="Talbot N.J."/>
            <person name="Thon M."/>
            <person name="De vries R.P."/>
            <person name="Wiebenga A."/>
            <person name="Yadav J.S."/>
            <person name="Braun E.L."/>
            <person name="Baker S."/>
            <person name="Garre V."/>
            <person name="Horwitz B."/>
            <person name="Torres-Martinez S."/>
            <person name="Idnurm A."/>
            <person name="Herrera-Estrella A."/>
            <person name="Gabaldon T."/>
            <person name="Grigoriev I.V."/>
        </authorList>
    </citation>
    <scope>NUCLEOTIDE SEQUENCE [LARGE SCALE GENOMIC DNA]</scope>
    <source>
        <strain evidence="11">NRRL 1555(-)</strain>
    </source>
</reference>
<dbReference type="GeneID" id="29002883"/>
<dbReference type="PANTHER" id="PTHR20208:SF10">
    <property type="entry name" value="STRUCTURE-SPECIFIC ENDONUCLEASE SUBUNIT SLX1"/>
    <property type="match status" value="1"/>
</dbReference>
<evidence type="ECO:0000259" key="9">
    <source>
        <dbReference type="PROSITE" id="PS50164"/>
    </source>
</evidence>
<dbReference type="Proteomes" id="UP000077315">
    <property type="component" value="Unassembled WGS sequence"/>
</dbReference>
<accession>A0A167PH33</accession>
<feature type="domain" description="GIY-YIG" evidence="9">
    <location>
        <begin position="6"/>
        <end position="88"/>
    </location>
</feature>
<dbReference type="InterPro" id="IPR027520">
    <property type="entry name" value="Slx1"/>
</dbReference>
<keyword evidence="3 8" id="KW-0227">DNA damage</keyword>
<organism evidence="10 11">
    <name type="scientific">Phycomyces blakesleeanus (strain ATCC 8743b / DSM 1359 / FGSC 10004 / NBRC 33097 / NRRL 1555)</name>
    <dbReference type="NCBI Taxonomy" id="763407"/>
    <lineage>
        <taxon>Eukaryota</taxon>
        <taxon>Fungi</taxon>
        <taxon>Fungi incertae sedis</taxon>
        <taxon>Mucoromycota</taxon>
        <taxon>Mucoromycotina</taxon>
        <taxon>Mucoromycetes</taxon>
        <taxon>Mucorales</taxon>
        <taxon>Phycomycetaceae</taxon>
        <taxon>Phycomyces</taxon>
    </lineage>
</organism>
<name>A0A167PH33_PHYB8</name>
<dbReference type="InterPro" id="IPR000305">
    <property type="entry name" value="GIY-YIG_endonuc"/>
</dbReference>
<evidence type="ECO:0000256" key="1">
    <source>
        <dbReference type="ARBA" id="ARBA00022722"/>
    </source>
</evidence>
<dbReference type="GO" id="GO:0017108">
    <property type="term" value="F:5'-flap endonuclease activity"/>
    <property type="evidence" value="ECO:0007669"/>
    <property type="project" value="InterPro"/>
</dbReference>